<reference evidence="1" key="1">
    <citation type="submission" date="2022-10" db="EMBL/GenBank/DDBJ databases">
        <title>Chryseobacterium sp. nov., a novel bacterial species.</title>
        <authorList>
            <person name="Cao Y."/>
        </authorList>
    </citation>
    <scope>NUCLEOTIDE SEQUENCE</scope>
    <source>
        <strain evidence="1">KC 927</strain>
    </source>
</reference>
<dbReference type="Proteomes" id="UP001070176">
    <property type="component" value="Unassembled WGS sequence"/>
</dbReference>
<organism evidence="1 2">
    <name type="scientific">Chryseobacterium luquanense</name>
    <dbReference type="NCBI Taxonomy" id="2983766"/>
    <lineage>
        <taxon>Bacteria</taxon>
        <taxon>Pseudomonadati</taxon>
        <taxon>Bacteroidota</taxon>
        <taxon>Flavobacteriia</taxon>
        <taxon>Flavobacteriales</taxon>
        <taxon>Weeksellaceae</taxon>
        <taxon>Chryseobacterium group</taxon>
        <taxon>Chryseobacterium</taxon>
    </lineage>
</organism>
<protein>
    <submittedName>
        <fullName evidence="1">Uncharacterized protein</fullName>
    </submittedName>
</protein>
<name>A0ABT3Y504_9FLAO</name>
<proteinExistence type="predicted"/>
<gene>
    <name evidence="1" type="ORF">OEA66_12015</name>
</gene>
<evidence type="ECO:0000313" key="2">
    <source>
        <dbReference type="Proteomes" id="UP001070176"/>
    </source>
</evidence>
<keyword evidence="2" id="KW-1185">Reference proteome</keyword>
<evidence type="ECO:0000313" key="1">
    <source>
        <dbReference type="EMBL" id="MCX8533076.1"/>
    </source>
</evidence>
<dbReference type="EMBL" id="JAOVZV010000014">
    <property type="protein sequence ID" value="MCX8533076.1"/>
    <property type="molecule type" value="Genomic_DNA"/>
</dbReference>
<comment type="caution">
    <text evidence="1">The sequence shown here is derived from an EMBL/GenBank/DDBJ whole genome shotgun (WGS) entry which is preliminary data.</text>
</comment>
<dbReference type="RefSeq" id="WP_267281597.1">
    <property type="nucleotide sequence ID" value="NZ_JAOVZV010000014.1"/>
</dbReference>
<sequence length="144" mass="16559">MNYLRKSKNRFVSKVELVSALDEGSFLINPPDGFTEENIPVEYNGLYFTITSISLAQKSKPSNAGSVWTPELDFSFPYWKGCEDFIERFKYLSEIKITLNTGEISRLNKNDISLNKPIEPTIQTNVRTINFNVAINQILPFKIW</sequence>
<accession>A0ABT3Y504</accession>